<comment type="caution">
    <text evidence="1">The sequence shown here is derived from an EMBL/GenBank/DDBJ whole genome shotgun (WGS) entry which is preliminary data.</text>
</comment>
<dbReference type="Proteomes" id="UP000265520">
    <property type="component" value="Unassembled WGS sequence"/>
</dbReference>
<proteinExistence type="predicted"/>
<accession>A0A392VX63</accession>
<reference evidence="1 2" key="1">
    <citation type="journal article" date="2018" name="Front. Plant Sci.">
        <title>Red Clover (Trifolium pratense) and Zigzag Clover (T. medium) - A Picture of Genomic Similarities and Differences.</title>
        <authorList>
            <person name="Dluhosova J."/>
            <person name="Istvanek J."/>
            <person name="Nedelnik J."/>
            <person name="Repkova J."/>
        </authorList>
    </citation>
    <scope>NUCLEOTIDE SEQUENCE [LARGE SCALE GENOMIC DNA]</scope>
    <source>
        <strain evidence="2">cv. 10/8</strain>
        <tissue evidence="1">Leaf</tissue>
    </source>
</reference>
<feature type="non-terminal residue" evidence="1">
    <location>
        <position position="1"/>
    </location>
</feature>
<evidence type="ECO:0000313" key="1">
    <source>
        <dbReference type="EMBL" id="MCI92978.1"/>
    </source>
</evidence>
<keyword evidence="2" id="KW-1185">Reference proteome</keyword>
<dbReference type="EMBL" id="LXQA011316486">
    <property type="protein sequence ID" value="MCI92978.1"/>
    <property type="molecule type" value="Genomic_DNA"/>
</dbReference>
<protein>
    <submittedName>
        <fullName evidence="1">Cytochrome c biogenesis protein CCS1 chloroplastic-like</fullName>
    </submittedName>
</protein>
<name>A0A392VX63_9FABA</name>
<sequence length="28" mass="2898">VFLKGPTLYAFCGLAGRLAPVGVHIALL</sequence>
<dbReference type="AlphaFoldDB" id="A0A392VX63"/>
<evidence type="ECO:0000313" key="2">
    <source>
        <dbReference type="Proteomes" id="UP000265520"/>
    </source>
</evidence>
<organism evidence="1 2">
    <name type="scientific">Trifolium medium</name>
    <dbReference type="NCBI Taxonomy" id="97028"/>
    <lineage>
        <taxon>Eukaryota</taxon>
        <taxon>Viridiplantae</taxon>
        <taxon>Streptophyta</taxon>
        <taxon>Embryophyta</taxon>
        <taxon>Tracheophyta</taxon>
        <taxon>Spermatophyta</taxon>
        <taxon>Magnoliopsida</taxon>
        <taxon>eudicotyledons</taxon>
        <taxon>Gunneridae</taxon>
        <taxon>Pentapetalae</taxon>
        <taxon>rosids</taxon>
        <taxon>fabids</taxon>
        <taxon>Fabales</taxon>
        <taxon>Fabaceae</taxon>
        <taxon>Papilionoideae</taxon>
        <taxon>50 kb inversion clade</taxon>
        <taxon>NPAAA clade</taxon>
        <taxon>Hologalegina</taxon>
        <taxon>IRL clade</taxon>
        <taxon>Trifolieae</taxon>
        <taxon>Trifolium</taxon>
    </lineage>
</organism>